<evidence type="ECO:0000256" key="4">
    <source>
        <dbReference type="ARBA" id="ARBA00022833"/>
    </source>
</evidence>
<dbReference type="VEuPathDB" id="FungiDB:SCHCODRAFT_02612591"/>
<dbReference type="InterPro" id="IPR036291">
    <property type="entry name" value="NAD(P)-bd_dom_sf"/>
</dbReference>
<evidence type="ECO:0000259" key="7">
    <source>
        <dbReference type="SMART" id="SM00829"/>
    </source>
</evidence>
<evidence type="ECO:0000256" key="6">
    <source>
        <dbReference type="RuleBase" id="RU361277"/>
    </source>
</evidence>
<accession>D8PNA7</accession>
<sequence>MSSFHFPEKTQPPQVTALNLPPNTSCVLLKKQSISVEPKPLPILQPDGVLVKVMATGICGSDLHNYLAGGVGGRPVTEPLVMGHESAGEVIAVGDRVTTHKVGDRVAVEPGLPCRRCINCKNGRMNICTDQHYCGAPGSVGSLSRYFALPADMAPHIPAHVSWDEAGCIQPLAIGVQIGKRVDLRAHQTVAIFGCGPIGLIAGAVAHAYSARRIIACDINPSRVEFARKYISPLTGKPIFDHVFGSDPTPAGVADGEVGEVEDHEQTLGDIKWTHAQARAAEVLEQAGLAGEGGVDRVIEASGAEDCGLIGVAIAKQGATYIAVGLGHVETSIFPMIAVTAKELDVKGITRYTASCFPNAIDMLARGVVDVKPLITKKYTLGESRDAFEAVRSGREIKVIIRNQE</sequence>
<reference evidence="8 9" key="1">
    <citation type="journal article" date="2010" name="Nat. Biotechnol.">
        <title>Genome sequence of the model mushroom Schizophyllum commune.</title>
        <authorList>
            <person name="Ohm R.A."/>
            <person name="de Jong J.F."/>
            <person name="Lugones L.G."/>
            <person name="Aerts A."/>
            <person name="Kothe E."/>
            <person name="Stajich J.E."/>
            <person name="de Vries R.P."/>
            <person name="Record E."/>
            <person name="Levasseur A."/>
            <person name="Baker S.E."/>
            <person name="Bartholomew K.A."/>
            <person name="Coutinho P.M."/>
            <person name="Erdmann S."/>
            <person name="Fowler T.J."/>
            <person name="Gathman A.C."/>
            <person name="Lombard V."/>
            <person name="Henrissat B."/>
            <person name="Knabe N."/>
            <person name="Kuees U."/>
            <person name="Lilly W.W."/>
            <person name="Lindquist E."/>
            <person name="Lucas S."/>
            <person name="Magnuson J.K."/>
            <person name="Piumi F."/>
            <person name="Raudaskoski M."/>
            <person name="Salamov A."/>
            <person name="Schmutz J."/>
            <person name="Schwarze F.W.M.R."/>
            <person name="vanKuyk P.A."/>
            <person name="Horton J.S."/>
            <person name="Grigoriev I.V."/>
            <person name="Woesten H.A.B."/>
        </authorList>
    </citation>
    <scope>NUCLEOTIDE SEQUENCE [LARGE SCALE GENOMIC DNA]</scope>
    <source>
        <strain evidence="9">H4-8 / FGSC 9210</strain>
    </source>
</reference>
<keyword evidence="5" id="KW-0560">Oxidoreductase</keyword>
<dbReference type="CDD" id="cd05285">
    <property type="entry name" value="sorbitol_DH"/>
    <property type="match status" value="1"/>
</dbReference>
<dbReference type="EMBL" id="GL377302">
    <property type="protein sequence ID" value="EFJ03578.1"/>
    <property type="molecule type" value="Genomic_DNA"/>
</dbReference>
<evidence type="ECO:0000256" key="3">
    <source>
        <dbReference type="ARBA" id="ARBA00022723"/>
    </source>
</evidence>
<dbReference type="InterPro" id="IPR020843">
    <property type="entry name" value="ER"/>
</dbReference>
<dbReference type="GO" id="GO:0008270">
    <property type="term" value="F:zinc ion binding"/>
    <property type="evidence" value="ECO:0007669"/>
    <property type="project" value="InterPro"/>
</dbReference>
<dbReference type="InterPro" id="IPR013154">
    <property type="entry name" value="ADH-like_N"/>
</dbReference>
<dbReference type="OMA" id="CHNWESD"/>
<organism evidence="9">
    <name type="scientific">Schizophyllum commune (strain H4-8 / FGSC 9210)</name>
    <name type="common">Split gill fungus</name>
    <dbReference type="NCBI Taxonomy" id="578458"/>
    <lineage>
        <taxon>Eukaryota</taxon>
        <taxon>Fungi</taxon>
        <taxon>Dikarya</taxon>
        <taxon>Basidiomycota</taxon>
        <taxon>Agaricomycotina</taxon>
        <taxon>Agaricomycetes</taxon>
        <taxon>Agaricomycetidae</taxon>
        <taxon>Agaricales</taxon>
        <taxon>Schizophyllaceae</taxon>
        <taxon>Schizophyllum</taxon>
    </lineage>
</organism>
<dbReference type="InParanoid" id="D8PNA7"/>
<protein>
    <recommendedName>
        <fullName evidence="7">Enoyl reductase (ER) domain-containing protein</fullName>
    </recommendedName>
</protein>
<dbReference type="Gene3D" id="3.90.180.10">
    <property type="entry name" value="Medium-chain alcohol dehydrogenases, catalytic domain"/>
    <property type="match status" value="1"/>
</dbReference>
<dbReference type="PANTHER" id="PTHR43161">
    <property type="entry name" value="SORBITOL DEHYDROGENASE"/>
    <property type="match status" value="1"/>
</dbReference>
<dbReference type="HOGENOM" id="CLU_026673_11_5_1"/>
<evidence type="ECO:0000256" key="2">
    <source>
        <dbReference type="ARBA" id="ARBA00008072"/>
    </source>
</evidence>
<dbReference type="Proteomes" id="UP000007431">
    <property type="component" value="Unassembled WGS sequence"/>
</dbReference>
<dbReference type="PROSITE" id="PS00059">
    <property type="entry name" value="ADH_ZINC"/>
    <property type="match status" value="1"/>
</dbReference>
<evidence type="ECO:0000313" key="9">
    <source>
        <dbReference type="Proteomes" id="UP000007431"/>
    </source>
</evidence>
<dbReference type="SMART" id="SM00829">
    <property type="entry name" value="PKS_ER"/>
    <property type="match status" value="1"/>
</dbReference>
<dbReference type="InterPro" id="IPR045306">
    <property type="entry name" value="SDH-like"/>
</dbReference>
<dbReference type="eggNOG" id="KOG0024">
    <property type="taxonomic scope" value="Eukaryota"/>
</dbReference>
<evidence type="ECO:0000256" key="1">
    <source>
        <dbReference type="ARBA" id="ARBA00001947"/>
    </source>
</evidence>
<feature type="domain" description="Enoyl reductase (ER)" evidence="7">
    <location>
        <begin position="31"/>
        <end position="401"/>
    </location>
</feature>
<comment type="similarity">
    <text evidence="2 6">Belongs to the zinc-containing alcohol dehydrogenase family.</text>
</comment>
<dbReference type="STRING" id="578458.D8PNA7"/>
<evidence type="ECO:0000313" key="8">
    <source>
        <dbReference type="EMBL" id="EFJ03578.1"/>
    </source>
</evidence>
<gene>
    <name evidence="8" type="ORF">SCHCODRAFT_64180</name>
</gene>
<dbReference type="GO" id="GO:0006062">
    <property type="term" value="P:sorbitol catabolic process"/>
    <property type="evidence" value="ECO:0007669"/>
    <property type="project" value="TreeGrafter"/>
</dbReference>
<dbReference type="Pfam" id="PF08240">
    <property type="entry name" value="ADH_N"/>
    <property type="match status" value="1"/>
</dbReference>
<comment type="cofactor">
    <cofactor evidence="1 6">
        <name>Zn(2+)</name>
        <dbReference type="ChEBI" id="CHEBI:29105"/>
    </cofactor>
</comment>
<keyword evidence="4 6" id="KW-0862">Zinc</keyword>
<dbReference type="InterPro" id="IPR011032">
    <property type="entry name" value="GroES-like_sf"/>
</dbReference>
<evidence type="ECO:0000256" key="5">
    <source>
        <dbReference type="ARBA" id="ARBA00023002"/>
    </source>
</evidence>
<dbReference type="InterPro" id="IPR013149">
    <property type="entry name" value="ADH-like_C"/>
</dbReference>
<proteinExistence type="inferred from homology"/>
<dbReference type="AlphaFoldDB" id="D8PNA7"/>
<keyword evidence="3 6" id="KW-0479">Metal-binding</keyword>
<dbReference type="GO" id="GO:0003939">
    <property type="term" value="F:L-iditol 2-dehydrogenase (NAD+) activity"/>
    <property type="evidence" value="ECO:0007669"/>
    <property type="project" value="TreeGrafter"/>
</dbReference>
<dbReference type="InterPro" id="IPR002328">
    <property type="entry name" value="ADH_Zn_CS"/>
</dbReference>
<dbReference type="Gene3D" id="3.40.50.720">
    <property type="entry name" value="NAD(P)-binding Rossmann-like Domain"/>
    <property type="match status" value="1"/>
</dbReference>
<dbReference type="SUPFAM" id="SSF50129">
    <property type="entry name" value="GroES-like"/>
    <property type="match status" value="1"/>
</dbReference>
<dbReference type="SUPFAM" id="SSF51735">
    <property type="entry name" value="NAD(P)-binding Rossmann-fold domains"/>
    <property type="match status" value="1"/>
</dbReference>
<dbReference type="PANTHER" id="PTHR43161:SF9">
    <property type="entry name" value="SORBITOL DEHYDROGENASE"/>
    <property type="match status" value="1"/>
</dbReference>
<dbReference type="Pfam" id="PF00107">
    <property type="entry name" value="ADH_zinc_N"/>
    <property type="match status" value="1"/>
</dbReference>
<name>D8PNA7_SCHCM</name>
<keyword evidence="9" id="KW-1185">Reference proteome</keyword>